<dbReference type="PANTHER" id="PTHR37191">
    <property type="entry name" value="ZINC FINGER/BTB DOMAIN PROTEIN"/>
    <property type="match status" value="1"/>
</dbReference>
<dbReference type="PANTHER" id="PTHR37191:SF1">
    <property type="entry name" value="OS08G0112600 PROTEIN"/>
    <property type="match status" value="1"/>
</dbReference>
<accession>A0A835HZH7</accession>
<dbReference type="AlphaFoldDB" id="A0A835HZH7"/>
<evidence type="ECO:0000256" key="1">
    <source>
        <dbReference type="SAM" id="MobiDB-lite"/>
    </source>
</evidence>
<protein>
    <submittedName>
        <fullName evidence="2">Uncharacterized protein</fullName>
    </submittedName>
</protein>
<name>A0A835HZH7_9MAGN</name>
<comment type="caution">
    <text evidence="2">The sequence shown here is derived from an EMBL/GenBank/DDBJ whole genome shotgun (WGS) entry which is preliminary data.</text>
</comment>
<proteinExistence type="predicted"/>
<dbReference type="Proteomes" id="UP000631114">
    <property type="component" value="Unassembled WGS sequence"/>
</dbReference>
<evidence type="ECO:0000313" key="2">
    <source>
        <dbReference type="EMBL" id="KAF9608551.1"/>
    </source>
</evidence>
<dbReference type="OrthoDB" id="1842891at2759"/>
<sequence length="145" mass="16674">MKKKKLLDSAPWRVVVEEEDSSEMFKDAKVKVTKEPGSSMATMHVPSKKSSISSKSSKDNQFIFELDPDMQYALQRNYEFLQRVFTVDTLVKHVPPKIADTVERNLRFFTRVFTQFFDDEGIGNAQMALGIRERRGKDTPNPSSH</sequence>
<dbReference type="GO" id="GO:0009941">
    <property type="term" value="C:chloroplast envelope"/>
    <property type="evidence" value="ECO:0007669"/>
    <property type="project" value="TreeGrafter"/>
</dbReference>
<evidence type="ECO:0000313" key="3">
    <source>
        <dbReference type="Proteomes" id="UP000631114"/>
    </source>
</evidence>
<feature type="region of interest" description="Disordered" evidence="1">
    <location>
        <begin position="36"/>
        <end position="57"/>
    </location>
</feature>
<reference evidence="2 3" key="1">
    <citation type="submission" date="2020-10" db="EMBL/GenBank/DDBJ databases">
        <title>The Coptis chinensis genome and diversification of protoberbering-type alkaloids.</title>
        <authorList>
            <person name="Wang B."/>
            <person name="Shu S."/>
            <person name="Song C."/>
            <person name="Liu Y."/>
        </authorList>
    </citation>
    <scope>NUCLEOTIDE SEQUENCE [LARGE SCALE GENOMIC DNA]</scope>
    <source>
        <strain evidence="2">HL-2020</strain>
        <tissue evidence="2">Leaf</tissue>
    </source>
</reference>
<keyword evidence="3" id="KW-1185">Reference proteome</keyword>
<dbReference type="EMBL" id="JADFTS010000004">
    <property type="protein sequence ID" value="KAF9608551.1"/>
    <property type="molecule type" value="Genomic_DNA"/>
</dbReference>
<gene>
    <name evidence="2" type="ORF">IFM89_009917</name>
</gene>
<organism evidence="2 3">
    <name type="scientific">Coptis chinensis</name>
    <dbReference type="NCBI Taxonomy" id="261450"/>
    <lineage>
        <taxon>Eukaryota</taxon>
        <taxon>Viridiplantae</taxon>
        <taxon>Streptophyta</taxon>
        <taxon>Embryophyta</taxon>
        <taxon>Tracheophyta</taxon>
        <taxon>Spermatophyta</taxon>
        <taxon>Magnoliopsida</taxon>
        <taxon>Ranunculales</taxon>
        <taxon>Ranunculaceae</taxon>
        <taxon>Coptidoideae</taxon>
        <taxon>Coptis</taxon>
    </lineage>
</organism>